<keyword evidence="3" id="KW-1185">Reference proteome</keyword>
<evidence type="ECO:0000256" key="1">
    <source>
        <dbReference type="SAM" id="MobiDB-lite"/>
    </source>
</evidence>
<reference evidence="2" key="2">
    <citation type="journal article" date="2023" name="BMC Genomics">
        <title>Pest status, molecular evolution, and epigenetic factors derived from the genome assembly of Frankliniella fusca, a thysanopteran phytovirus vector.</title>
        <authorList>
            <person name="Catto M.A."/>
            <person name="Labadie P.E."/>
            <person name="Jacobson A.L."/>
            <person name="Kennedy G.G."/>
            <person name="Srinivasan R."/>
            <person name="Hunt B.G."/>
        </authorList>
    </citation>
    <scope>NUCLEOTIDE SEQUENCE</scope>
    <source>
        <strain evidence="2">PL_HMW_Pooled</strain>
    </source>
</reference>
<proteinExistence type="predicted"/>
<evidence type="ECO:0000313" key="2">
    <source>
        <dbReference type="EMBL" id="KAK3926848.1"/>
    </source>
</evidence>
<organism evidence="2 3">
    <name type="scientific">Frankliniella fusca</name>
    <dbReference type="NCBI Taxonomy" id="407009"/>
    <lineage>
        <taxon>Eukaryota</taxon>
        <taxon>Metazoa</taxon>
        <taxon>Ecdysozoa</taxon>
        <taxon>Arthropoda</taxon>
        <taxon>Hexapoda</taxon>
        <taxon>Insecta</taxon>
        <taxon>Pterygota</taxon>
        <taxon>Neoptera</taxon>
        <taxon>Paraneoptera</taxon>
        <taxon>Thysanoptera</taxon>
        <taxon>Terebrantia</taxon>
        <taxon>Thripoidea</taxon>
        <taxon>Thripidae</taxon>
        <taxon>Frankliniella</taxon>
    </lineage>
</organism>
<dbReference type="AlphaFoldDB" id="A0AAE1HSW6"/>
<name>A0AAE1HSW6_9NEOP</name>
<gene>
    <name evidence="2" type="ORF">KUF71_015184</name>
</gene>
<accession>A0AAE1HSW6</accession>
<evidence type="ECO:0000313" key="3">
    <source>
        <dbReference type="Proteomes" id="UP001219518"/>
    </source>
</evidence>
<protein>
    <submittedName>
        <fullName evidence="2">Pentatricopeptide repeat-containing protein, chloroplastic</fullName>
    </submittedName>
</protein>
<sequence>MSRDYREREPDEAQASYILDRQAGGPIALSRMVNEPSQWLCHKTAHKIPRGSRRGAYGHTRSRGPQHSLGP</sequence>
<dbReference type="EMBL" id="JAHWGI010001270">
    <property type="protein sequence ID" value="KAK3926848.1"/>
    <property type="molecule type" value="Genomic_DNA"/>
</dbReference>
<reference evidence="2" key="1">
    <citation type="submission" date="2021-07" db="EMBL/GenBank/DDBJ databases">
        <authorList>
            <person name="Catto M.A."/>
            <person name="Jacobson A."/>
            <person name="Kennedy G."/>
            <person name="Labadie P."/>
            <person name="Hunt B.G."/>
            <person name="Srinivasan R."/>
        </authorList>
    </citation>
    <scope>NUCLEOTIDE SEQUENCE</scope>
    <source>
        <strain evidence="2">PL_HMW_Pooled</strain>
        <tissue evidence="2">Head</tissue>
    </source>
</reference>
<dbReference type="Proteomes" id="UP001219518">
    <property type="component" value="Unassembled WGS sequence"/>
</dbReference>
<feature type="non-terminal residue" evidence="2">
    <location>
        <position position="71"/>
    </location>
</feature>
<feature type="region of interest" description="Disordered" evidence="1">
    <location>
        <begin position="44"/>
        <end position="71"/>
    </location>
</feature>
<feature type="compositionally biased region" description="Basic residues" evidence="1">
    <location>
        <begin position="44"/>
        <end position="53"/>
    </location>
</feature>
<comment type="caution">
    <text evidence="2">The sequence shown here is derived from an EMBL/GenBank/DDBJ whole genome shotgun (WGS) entry which is preliminary data.</text>
</comment>